<dbReference type="InterPro" id="IPR005490">
    <property type="entry name" value="LD_TPept_cat_dom"/>
</dbReference>
<evidence type="ECO:0000256" key="1">
    <source>
        <dbReference type="ARBA" id="ARBA00004752"/>
    </source>
</evidence>
<organism evidence="9 10">
    <name type="scientific">Ferrimonas balearica (strain DSM 9799 / CCM 4581 / KCTC 23876 / PAT)</name>
    <dbReference type="NCBI Taxonomy" id="550540"/>
    <lineage>
        <taxon>Bacteria</taxon>
        <taxon>Pseudomonadati</taxon>
        <taxon>Pseudomonadota</taxon>
        <taxon>Gammaproteobacteria</taxon>
        <taxon>Alteromonadales</taxon>
        <taxon>Ferrimonadaceae</taxon>
        <taxon>Ferrimonas</taxon>
    </lineage>
</organism>
<dbReference type="eggNOG" id="COG2989">
    <property type="taxonomic scope" value="Bacteria"/>
</dbReference>
<dbReference type="InterPro" id="IPR052905">
    <property type="entry name" value="LD-transpeptidase_YkuD-like"/>
</dbReference>
<keyword evidence="5 7" id="KW-0573">Peptidoglycan synthesis</keyword>
<dbReference type="CDD" id="cd16913">
    <property type="entry name" value="YkuD_like"/>
    <property type="match status" value="1"/>
</dbReference>
<feature type="active site" description="Nucleophile" evidence="7">
    <location>
        <position position="405"/>
    </location>
</feature>
<dbReference type="GeneID" id="67181645"/>
<dbReference type="RefSeq" id="WP_013344936.1">
    <property type="nucleotide sequence ID" value="NC_014541.1"/>
</dbReference>
<feature type="domain" description="L,D-TPase catalytic" evidence="8">
    <location>
        <begin position="254"/>
        <end position="432"/>
    </location>
</feature>
<dbReference type="GO" id="GO:0016740">
    <property type="term" value="F:transferase activity"/>
    <property type="evidence" value="ECO:0007669"/>
    <property type="project" value="UniProtKB-KW"/>
</dbReference>
<sequence length="492" mass="56279">MRLMFVILFCICSGVAMGGDRKPLWFADSRQEQAARELEGQLAILAAADLDPRFDDLQWRLAQASGPEQASLLYTEAYLLVRAFWREVHRFPPGQLDLNAPLSLMPEPGFASAMAHDAAKGRLYERVLALEPPVPHYLAFSNRLRKLHHLARQPPLAIGAWGVIKPGEHHAEVAPIRRQLARLGDYPGRTDSLRYDGGMVAAVQQFQRRHGLKADGVIGPRTRHWLRLDYQERARLLARALVRQAHDRHYFAPDHLLVNIPDYRLDWVQDGQSRFSARVVVGMPSRRTPRMHSELRSVVVNPYWNVPNSIMRKDLLPRILTDGSYVQRNRFEVLDSENRPLWLSPDELSRLAYQGFPYRLRQRPGPGNSLGRYKFHLINSQAIYLHDTPKQRLFERSTRAFSSGCIRVENADLLADLLLQAQSPEGPPLKRYLNASGPRWLTLQQPLAVYLVYWSAWMDGGRAQFRSDIYELEKAAIGRQPALTASLDKNKE</sequence>
<dbReference type="InterPro" id="IPR036365">
    <property type="entry name" value="PGBD-like_sf"/>
</dbReference>
<name>E1SNE6_FERBD</name>
<dbReference type="OrthoDB" id="9778545at2"/>
<keyword evidence="6 7" id="KW-0961">Cell wall biogenesis/degradation</keyword>
<evidence type="ECO:0000256" key="6">
    <source>
        <dbReference type="ARBA" id="ARBA00023316"/>
    </source>
</evidence>
<proteinExistence type="inferred from homology"/>
<reference evidence="9 10" key="1">
    <citation type="journal article" date="2010" name="Stand. Genomic Sci.">
        <title>Complete genome sequence of Ferrimonas balearica type strain (PAT).</title>
        <authorList>
            <person name="Nolan M."/>
            <person name="Sikorski J."/>
            <person name="Davenport K."/>
            <person name="Lucas S."/>
            <person name="Glavina Del Rio T."/>
            <person name="Tice H."/>
            <person name="Cheng J."/>
            <person name="Goodwin L."/>
            <person name="Pitluck S."/>
            <person name="Liolios K."/>
            <person name="Ivanova N."/>
            <person name="Mavromatis K."/>
            <person name="Ovchinnikova G."/>
            <person name="Pati A."/>
            <person name="Chen A."/>
            <person name="Palaniappan K."/>
            <person name="Land M."/>
            <person name="Hauser L."/>
            <person name="Chang Y."/>
            <person name="Jeffries C."/>
            <person name="Tapia R."/>
            <person name="Brettin T."/>
            <person name="Detter J."/>
            <person name="Han C."/>
            <person name="Yasawong M."/>
            <person name="Rohde M."/>
            <person name="Tindall B."/>
            <person name="Goker M."/>
            <person name="Woyke T."/>
            <person name="Bristow J."/>
            <person name="Eisen J."/>
            <person name="Markowitz V."/>
            <person name="Hugenholtz P."/>
            <person name="Kyrpides N."/>
            <person name="Klenk H."/>
            <person name="Lapidus A."/>
        </authorList>
    </citation>
    <scope>NUCLEOTIDE SEQUENCE [LARGE SCALE GENOMIC DNA]</scope>
    <source>
        <strain evidence="10">DSM 9799 / CCM 4581 / KCTC 23876 / PAT</strain>
    </source>
</reference>
<dbReference type="GO" id="GO:0004180">
    <property type="term" value="F:carboxypeptidase activity"/>
    <property type="evidence" value="ECO:0007669"/>
    <property type="project" value="UniProtKB-ARBA"/>
</dbReference>
<dbReference type="GO" id="GO:0008360">
    <property type="term" value="P:regulation of cell shape"/>
    <property type="evidence" value="ECO:0007669"/>
    <property type="project" value="UniProtKB-UniRule"/>
</dbReference>
<dbReference type="InterPro" id="IPR002477">
    <property type="entry name" value="Peptidoglycan-bd-like"/>
</dbReference>
<dbReference type="Gene3D" id="2.40.440.10">
    <property type="entry name" value="L,D-transpeptidase catalytic domain-like"/>
    <property type="match status" value="1"/>
</dbReference>
<evidence type="ECO:0000313" key="10">
    <source>
        <dbReference type="Proteomes" id="UP000006683"/>
    </source>
</evidence>
<evidence type="ECO:0000256" key="2">
    <source>
        <dbReference type="ARBA" id="ARBA00005992"/>
    </source>
</evidence>
<evidence type="ECO:0000313" key="9">
    <source>
        <dbReference type="EMBL" id="ADN75630.1"/>
    </source>
</evidence>
<evidence type="ECO:0000256" key="7">
    <source>
        <dbReference type="PROSITE-ProRule" id="PRU01373"/>
    </source>
</evidence>
<comment type="similarity">
    <text evidence="2">Belongs to the YkuD family.</text>
</comment>
<accession>E1SNE6</accession>
<dbReference type="SUPFAM" id="SSF47090">
    <property type="entry name" value="PGBD-like"/>
    <property type="match status" value="1"/>
</dbReference>
<feature type="active site" description="Proton donor/acceptor" evidence="7">
    <location>
        <position position="386"/>
    </location>
</feature>
<dbReference type="Proteomes" id="UP000006683">
    <property type="component" value="Chromosome"/>
</dbReference>
<dbReference type="Pfam" id="PF03734">
    <property type="entry name" value="YkuD"/>
    <property type="match status" value="1"/>
</dbReference>
<dbReference type="GO" id="GO:0071555">
    <property type="term" value="P:cell wall organization"/>
    <property type="evidence" value="ECO:0007669"/>
    <property type="project" value="UniProtKB-UniRule"/>
</dbReference>
<keyword evidence="4 7" id="KW-0133">Cell shape</keyword>
<dbReference type="EMBL" id="CP002209">
    <property type="protein sequence ID" value="ADN75630.1"/>
    <property type="molecule type" value="Genomic_DNA"/>
</dbReference>
<dbReference type="PANTHER" id="PTHR41533">
    <property type="entry name" value="L,D-TRANSPEPTIDASE HI_1667-RELATED"/>
    <property type="match status" value="1"/>
</dbReference>
<dbReference type="SUPFAM" id="SSF141523">
    <property type="entry name" value="L,D-transpeptidase catalytic domain-like"/>
    <property type="match status" value="1"/>
</dbReference>
<keyword evidence="10" id="KW-1185">Reference proteome</keyword>
<evidence type="ECO:0000256" key="4">
    <source>
        <dbReference type="ARBA" id="ARBA00022960"/>
    </source>
</evidence>
<protein>
    <submittedName>
        <fullName evidence="9">Peptidoglycan-binding domain 1 protein</fullName>
    </submittedName>
</protein>
<dbReference type="UniPathway" id="UPA00219"/>
<evidence type="ECO:0000256" key="5">
    <source>
        <dbReference type="ARBA" id="ARBA00022984"/>
    </source>
</evidence>
<dbReference type="KEGG" id="fbl:Fbal_1426"/>
<keyword evidence="3" id="KW-0808">Transferase</keyword>
<dbReference type="eggNOG" id="COG3409">
    <property type="taxonomic scope" value="Bacteria"/>
</dbReference>
<dbReference type="InterPro" id="IPR038063">
    <property type="entry name" value="Transpep_catalytic_dom"/>
</dbReference>
<gene>
    <name evidence="9" type="ordered locus">Fbal_1426</name>
</gene>
<dbReference type="AlphaFoldDB" id="E1SNE6"/>
<dbReference type="STRING" id="550540.Fbal_1426"/>
<dbReference type="Pfam" id="PF01471">
    <property type="entry name" value="PG_binding_1"/>
    <property type="match status" value="1"/>
</dbReference>
<evidence type="ECO:0000256" key="3">
    <source>
        <dbReference type="ARBA" id="ARBA00022679"/>
    </source>
</evidence>
<dbReference type="PANTHER" id="PTHR41533:SF1">
    <property type="entry name" value="L,D-TRANSPEPTIDASE YCBB-RELATED"/>
    <property type="match status" value="1"/>
</dbReference>
<comment type="pathway">
    <text evidence="1 7">Cell wall biogenesis; peptidoglycan biosynthesis.</text>
</comment>
<dbReference type="GO" id="GO:0009252">
    <property type="term" value="P:peptidoglycan biosynthetic process"/>
    <property type="evidence" value="ECO:0007669"/>
    <property type="project" value="UniProtKB-UniPathway"/>
</dbReference>
<evidence type="ECO:0000259" key="8">
    <source>
        <dbReference type="PROSITE" id="PS52029"/>
    </source>
</evidence>
<dbReference type="InterPro" id="IPR036366">
    <property type="entry name" value="PGBDSf"/>
</dbReference>
<dbReference type="Gene3D" id="1.10.101.10">
    <property type="entry name" value="PGBD-like superfamily/PGBD"/>
    <property type="match status" value="1"/>
</dbReference>
<dbReference type="HOGENOM" id="CLU_020360_3_0_6"/>
<dbReference type="PROSITE" id="PS52029">
    <property type="entry name" value="LD_TPASE"/>
    <property type="match status" value="1"/>
</dbReference>